<name>A0A834SF94_9FABA</name>
<comment type="caution">
    <text evidence="1">The sequence shown here is derived from an EMBL/GenBank/DDBJ whole genome shotgun (WGS) entry which is preliminary data.</text>
</comment>
<gene>
    <name evidence="1" type="ORF">G2W53_041567</name>
</gene>
<dbReference type="AlphaFoldDB" id="A0A834SF94"/>
<accession>A0A834SF94</accession>
<proteinExistence type="predicted"/>
<dbReference type="EMBL" id="JAAIUW010000013">
    <property type="protein sequence ID" value="KAF7802456.1"/>
    <property type="molecule type" value="Genomic_DNA"/>
</dbReference>
<reference evidence="1" key="1">
    <citation type="submission" date="2020-09" db="EMBL/GenBank/DDBJ databases">
        <title>Genome-Enabled Discovery of Anthraquinone Biosynthesis in Senna tora.</title>
        <authorList>
            <person name="Kang S.-H."/>
            <person name="Pandey R.P."/>
            <person name="Lee C.-M."/>
            <person name="Sim J.-S."/>
            <person name="Jeong J.-T."/>
            <person name="Choi B.-S."/>
            <person name="Jung M."/>
            <person name="Ginzburg D."/>
            <person name="Zhao K."/>
            <person name="Won S.Y."/>
            <person name="Oh T.-J."/>
            <person name="Yu Y."/>
            <person name="Kim N.-H."/>
            <person name="Lee O.R."/>
            <person name="Lee T.-H."/>
            <person name="Bashyal P."/>
            <person name="Kim T.-S."/>
            <person name="Lee W.-H."/>
            <person name="Kawkins C."/>
            <person name="Kim C.-K."/>
            <person name="Kim J.S."/>
            <person name="Ahn B.O."/>
            <person name="Rhee S.Y."/>
            <person name="Sohng J.K."/>
        </authorList>
    </citation>
    <scope>NUCLEOTIDE SEQUENCE</scope>
    <source>
        <tissue evidence="1">Leaf</tissue>
    </source>
</reference>
<keyword evidence="2" id="KW-1185">Reference proteome</keyword>
<protein>
    <submittedName>
        <fullName evidence="1">Uncharacterized protein</fullName>
    </submittedName>
</protein>
<dbReference type="Proteomes" id="UP000634136">
    <property type="component" value="Unassembled WGS sequence"/>
</dbReference>
<evidence type="ECO:0000313" key="2">
    <source>
        <dbReference type="Proteomes" id="UP000634136"/>
    </source>
</evidence>
<evidence type="ECO:0000313" key="1">
    <source>
        <dbReference type="EMBL" id="KAF7802456.1"/>
    </source>
</evidence>
<organism evidence="1 2">
    <name type="scientific">Senna tora</name>
    <dbReference type="NCBI Taxonomy" id="362788"/>
    <lineage>
        <taxon>Eukaryota</taxon>
        <taxon>Viridiplantae</taxon>
        <taxon>Streptophyta</taxon>
        <taxon>Embryophyta</taxon>
        <taxon>Tracheophyta</taxon>
        <taxon>Spermatophyta</taxon>
        <taxon>Magnoliopsida</taxon>
        <taxon>eudicotyledons</taxon>
        <taxon>Gunneridae</taxon>
        <taxon>Pentapetalae</taxon>
        <taxon>rosids</taxon>
        <taxon>fabids</taxon>
        <taxon>Fabales</taxon>
        <taxon>Fabaceae</taxon>
        <taxon>Caesalpinioideae</taxon>
        <taxon>Cassia clade</taxon>
        <taxon>Senna</taxon>
    </lineage>
</organism>
<sequence>MTASFTDLKGGRLSISARPILTTPDPDPVSMASMKNKADTWNIELIARTTDHLTNWKLIPSSSKPKFNLQFSFKLEFTHIWEQLTVNQVIA</sequence>